<dbReference type="OMA" id="CSPSCYK"/>
<evidence type="ECO:0008006" key="6">
    <source>
        <dbReference type="Google" id="ProtNLM"/>
    </source>
</evidence>
<dbReference type="EMBL" id="BEZZ01000704">
    <property type="protein sequence ID" value="GCC35453.1"/>
    <property type="molecule type" value="Genomic_DNA"/>
</dbReference>
<keyword evidence="2" id="KW-0677">Repeat</keyword>
<accession>A0A401SYJ7</accession>
<dbReference type="InterPro" id="IPR050216">
    <property type="entry name" value="LRR_domain-containing"/>
</dbReference>
<dbReference type="InterPro" id="IPR032675">
    <property type="entry name" value="LRR_dom_sf"/>
</dbReference>
<evidence type="ECO:0000256" key="1">
    <source>
        <dbReference type="ARBA" id="ARBA00022614"/>
    </source>
</evidence>
<dbReference type="STRING" id="137246.A0A401SYJ7"/>
<dbReference type="SMART" id="SM00369">
    <property type="entry name" value="LRR_TYP"/>
    <property type="match status" value="4"/>
</dbReference>
<dbReference type="Pfam" id="PF00560">
    <property type="entry name" value="LRR_1"/>
    <property type="match status" value="1"/>
</dbReference>
<keyword evidence="1" id="KW-0433">Leucine-rich repeat</keyword>
<sequence length="516" mass="58357">MELQGARGVGARRVDGSWERGGGGGGCYRPLLLGRLLGFNMSEHAQLLRRPLPPKDAISTKSCEPISRPPDKISTKNATAPKGEHKKENAKELDSANQPCTSCTPNRFLSWDVAVHGQDDLNFAEDDLWYDLNDFLQEPSVRVPLLQSKGVVLSRHNYEKIVRLLAAELWNQNQEKVNIVELPFDDIPPVSRRIPERQRTIEMIAAARHLENSLRRGIGPELPGYPVVGPNTEGGKEIFESSDNVSLDSEEEPEGNVNPYDLLVLRTITVGNDSLNLRGHFLRQLPDLTALVSILKYLNLSFNTLQDIPAEIYRFSHLEVLNLRDNPIEEISSDIAKLANLRIFNISFCQISTLPAGLFHLANLQSLNIAYNKISVISNDIKNLRKLQFLNIEGNELTTLPHGLLQLHLKQLRLENNYIHPLFWEENARNQPQRLTDLAAVTFSKNYLIQQYTNIPKEVQEILNNANMCECCRGPLFGPGLQLIKPRKAIFNRESLPFLYHACSPSCYKWFMSKTD</sequence>
<dbReference type="SUPFAM" id="SSF52058">
    <property type="entry name" value="L domain-like"/>
    <property type="match status" value="1"/>
</dbReference>
<reference evidence="4 5" key="1">
    <citation type="journal article" date="2018" name="Nat. Ecol. Evol.">
        <title>Shark genomes provide insights into elasmobranch evolution and the origin of vertebrates.</title>
        <authorList>
            <person name="Hara Y"/>
            <person name="Yamaguchi K"/>
            <person name="Onimaru K"/>
            <person name="Kadota M"/>
            <person name="Koyanagi M"/>
            <person name="Keeley SD"/>
            <person name="Tatsumi K"/>
            <person name="Tanaka K"/>
            <person name="Motone F"/>
            <person name="Kageyama Y"/>
            <person name="Nozu R"/>
            <person name="Adachi N"/>
            <person name="Nishimura O"/>
            <person name="Nakagawa R"/>
            <person name="Tanegashima C"/>
            <person name="Kiyatake I"/>
            <person name="Matsumoto R"/>
            <person name="Murakumo K"/>
            <person name="Nishida K"/>
            <person name="Terakita A"/>
            <person name="Kuratani S"/>
            <person name="Sato K"/>
            <person name="Hyodo S Kuraku.S."/>
        </authorList>
    </citation>
    <scope>NUCLEOTIDE SEQUENCE [LARGE SCALE GENOMIC DNA]</scope>
</reference>
<dbReference type="PANTHER" id="PTHR48051">
    <property type="match status" value="1"/>
</dbReference>
<keyword evidence="5" id="KW-1185">Reference proteome</keyword>
<dbReference type="Pfam" id="PF13855">
    <property type="entry name" value="LRR_8"/>
    <property type="match status" value="1"/>
</dbReference>
<feature type="region of interest" description="Disordered" evidence="3">
    <location>
        <begin position="50"/>
        <end position="97"/>
    </location>
</feature>
<dbReference type="PANTHER" id="PTHR48051:SF46">
    <property type="entry name" value="LEUCINE RICH REPEAT-CONTAINING DOMAIN PROTEIN"/>
    <property type="match status" value="1"/>
</dbReference>
<dbReference type="InterPro" id="IPR003591">
    <property type="entry name" value="Leu-rich_rpt_typical-subtyp"/>
</dbReference>
<organism evidence="4 5">
    <name type="scientific">Chiloscyllium punctatum</name>
    <name type="common">Brownbanded bambooshark</name>
    <name type="synonym">Hemiscyllium punctatum</name>
    <dbReference type="NCBI Taxonomy" id="137246"/>
    <lineage>
        <taxon>Eukaryota</taxon>
        <taxon>Metazoa</taxon>
        <taxon>Chordata</taxon>
        <taxon>Craniata</taxon>
        <taxon>Vertebrata</taxon>
        <taxon>Chondrichthyes</taxon>
        <taxon>Elasmobranchii</taxon>
        <taxon>Galeomorphii</taxon>
        <taxon>Galeoidea</taxon>
        <taxon>Orectolobiformes</taxon>
        <taxon>Hemiscylliidae</taxon>
        <taxon>Chiloscyllium</taxon>
    </lineage>
</organism>
<dbReference type="GO" id="GO:0005737">
    <property type="term" value="C:cytoplasm"/>
    <property type="evidence" value="ECO:0007669"/>
    <property type="project" value="TreeGrafter"/>
</dbReference>
<evidence type="ECO:0000313" key="5">
    <source>
        <dbReference type="Proteomes" id="UP000287033"/>
    </source>
</evidence>
<dbReference type="AlphaFoldDB" id="A0A401SYJ7"/>
<evidence type="ECO:0000256" key="3">
    <source>
        <dbReference type="SAM" id="MobiDB-lite"/>
    </source>
</evidence>
<dbReference type="OrthoDB" id="660555at2759"/>
<comment type="caution">
    <text evidence="4">The sequence shown here is derived from an EMBL/GenBank/DDBJ whole genome shotgun (WGS) entry which is preliminary data.</text>
</comment>
<feature type="compositionally biased region" description="Basic and acidic residues" evidence="3">
    <location>
        <begin position="82"/>
        <end position="94"/>
    </location>
</feature>
<dbReference type="PROSITE" id="PS51450">
    <property type="entry name" value="LRR"/>
    <property type="match status" value="2"/>
</dbReference>
<dbReference type="Proteomes" id="UP000287033">
    <property type="component" value="Unassembled WGS sequence"/>
</dbReference>
<evidence type="ECO:0000256" key="2">
    <source>
        <dbReference type="ARBA" id="ARBA00022737"/>
    </source>
</evidence>
<name>A0A401SYJ7_CHIPU</name>
<protein>
    <recommendedName>
        <fullName evidence="6">Leucine-rich repeat-containing protein 63</fullName>
    </recommendedName>
</protein>
<dbReference type="Gene3D" id="3.80.10.10">
    <property type="entry name" value="Ribonuclease Inhibitor"/>
    <property type="match status" value="2"/>
</dbReference>
<proteinExistence type="predicted"/>
<gene>
    <name evidence="4" type="ORF">chiPu_0013938</name>
</gene>
<evidence type="ECO:0000313" key="4">
    <source>
        <dbReference type="EMBL" id="GCC35453.1"/>
    </source>
</evidence>
<dbReference type="InterPro" id="IPR001611">
    <property type="entry name" value="Leu-rich_rpt"/>
</dbReference>